<feature type="region of interest" description="Disordered" evidence="1">
    <location>
        <begin position="1"/>
        <end position="26"/>
    </location>
</feature>
<feature type="region of interest" description="Disordered" evidence="1">
    <location>
        <begin position="145"/>
        <end position="164"/>
    </location>
</feature>
<dbReference type="EMBL" id="JACEFO010002022">
    <property type="protein sequence ID" value="KAF8689202.1"/>
    <property type="molecule type" value="Genomic_DNA"/>
</dbReference>
<dbReference type="AlphaFoldDB" id="A0A835B5P3"/>
<name>A0A835B5P3_9POAL</name>
<gene>
    <name evidence="2" type="ORF">HU200_041988</name>
</gene>
<accession>A0A835B5P3</accession>
<organism evidence="2 3">
    <name type="scientific">Digitaria exilis</name>
    <dbReference type="NCBI Taxonomy" id="1010633"/>
    <lineage>
        <taxon>Eukaryota</taxon>
        <taxon>Viridiplantae</taxon>
        <taxon>Streptophyta</taxon>
        <taxon>Embryophyta</taxon>
        <taxon>Tracheophyta</taxon>
        <taxon>Spermatophyta</taxon>
        <taxon>Magnoliopsida</taxon>
        <taxon>Liliopsida</taxon>
        <taxon>Poales</taxon>
        <taxon>Poaceae</taxon>
        <taxon>PACMAD clade</taxon>
        <taxon>Panicoideae</taxon>
        <taxon>Panicodae</taxon>
        <taxon>Paniceae</taxon>
        <taxon>Anthephorinae</taxon>
        <taxon>Digitaria</taxon>
    </lineage>
</organism>
<evidence type="ECO:0000313" key="3">
    <source>
        <dbReference type="Proteomes" id="UP000636709"/>
    </source>
</evidence>
<dbReference type="Proteomes" id="UP000636709">
    <property type="component" value="Unassembled WGS sequence"/>
</dbReference>
<dbReference type="OrthoDB" id="10676026at2759"/>
<reference evidence="2" key="1">
    <citation type="submission" date="2020-07" db="EMBL/GenBank/DDBJ databases">
        <title>Genome sequence and genetic diversity analysis of an under-domesticated orphan crop, white fonio (Digitaria exilis).</title>
        <authorList>
            <person name="Bennetzen J.L."/>
            <person name="Chen S."/>
            <person name="Ma X."/>
            <person name="Wang X."/>
            <person name="Yssel A.E.J."/>
            <person name="Chaluvadi S.R."/>
            <person name="Johnson M."/>
            <person name="Gangashetty P."/>
            <person name="Hamidou F."/>
            <person name="Sanogo M.D."/>
            <person name="Zwaenepoel A."/>
            <person name="Wallace J."/>
            <person name="Van De Peer Y."/>
            <person name="Van Deynze A."/>
        </authorList>
    </citation>
    <scope>NUCLEOTIDE SEQUENCE</scope>
    <source>
        <tissue evidence="2">Leaves</tissue>
    </source>
</reference>
<feature type="compositionally biased region" description="Basic and acidic residues" evidence="1">
    <location>
        <begin position="7"/>
        <end position="19"/>
    </location>
</feature>
<keyword evidence="3" id="KW-1185">Reference proteome</keyword>
<evidence type="ECO:0000256" key="1">
    <source>
        <dbReference type="SAM" id="MobiDB-lite"/>
    </source>
</evidence>
<feature type="compositionally biased region" description="Low complexity" evidence="1">
    <location>
        <begin position="145"/>
        <end position="157"/>
    </location>
</feature>
<comment type="caution">
    <text evidence="2">The sequence shown here is derived from an EMBL/GenBank/DDBJ whole genome shotgun (WGS) entry which is preliminary data.</text>
</comment>
<evidence type="ECO:0000313" key="2">
    <source>
        <dbReference type="EMBL" id="KAF8689202.1"/>
    </source>
</evidence>
<proteinExistence type="predicted"/>
<protein>
    <submittedName>
        <fullName evidence="2">Uncharacterized protein</fullName>
    </submittedName>
</protein>
<sequence length="218" mass="23968">MADEEDMTKMESEGREMEPPLHGSGVGAEHRGAAAFPCSVVALEHHVSPELYWLPLCQELYYIVEWIGPSHGPCDIHALDHHVSPQSDRYKGSTHVEDANQVFDEMLTSDFDYWRPPNRILEVTIRKSLGCKHSPLCRGAALGFSPSPSSRSFSSSREGGKPAARIAEARRAMDRDAPLVYRSFSSDNSSKAALLKAALDGDLGRIKGTAEPPELSQH</sequence>